<dbReference type="Gene3D" id="3.90.190.10">
    <property type="entry name" value="Protein tyrosine phosphatase superfamily"/>
    <property type="match status" value="1"/>
</dbReference>
<dbReference type="SUPFAM" id="SSF52799">
    <property type="entry name" value="(Phosphotyrosine protein) phosphatases II"/>
    <property type="match status" value="1"/>
</dbReference>
<proteinExistence type="predicted"/>
<dbReference type="InterPro" id="IPR029021">
    <property type="entry name" value="Prot-tyrosine_phosphatase-like"/>
</dbReference>
<sequence>MTGIVAREPLGKRKVAATLCTGAAMHAIRSLTIAGLASLLAACASHAPMTVAGAPVAGERHAAVVAAIPGLHRPGNGLITAAQPGQEAWSALAAEGVTTVINLRTHDEMAGRDQAAEVAAAGMAYHHLPIASADDLTDDNAARLRALIDNAGGPVLVHCASANRAGALLAIGAARSGGMTPVEAVAFGQSAGMTSARLEAEVRKRLGLAEDAQAE</sequence>
<name>A0A4V3AMA1_9GAMM</name>
<gene>
    <name evidence="2" type="ORF">E2F46_11800</name>
</gene>
<dbReference type="OrthoDB" id="270335at2"/>
<keyword evidence="3" id="KW-1185">Reference proteome</keyword>
<dbReference type="GO" id="GO:0016787">
    <property type="term" value="F:hydrolase activity"/>
    <property type="evidence" value="ECO:0007669"/>
    <property type="project" value="InterPro"/>
</dbReference>
<evidence type="ECO:0000313" key="2">
    <source>
        <dbReference type="EMBL" id="TDK23281.1"/>
    </source>
</evidence>
<dbReference type="EMBL" id="SMTF01000009">
    <property type="protein sequence ID" value="TDK23281.1"/>
    <property type="molecule type" value="Genomic_DNA"/>
</dbReference>
<protein>
    <recommendedName>
        <fullName evidence="1">Beta-lactamase hydrolase-like protein phosphatase-like domain-containing protein</fullName>
    </recommendedName>
</protein>
<evidence type="ECO:0000313" key="3">
    <source>
        <dbReference type="Proteomes" id="UP000294796"/>
    </source>
</evidence>
<comment type="caution">
    <text evidence="2">The sequence shown here is derived from an EMBL/GenBank/DDBJ whole genome shotgun (WGS) entry which is preliminary data.</text>
</comment>
<evidence type="ECO:0000259" key="1">
    <source>
        <dbReference type="Pfam" id="PF04273"/>
    </source>
</evidence>
<accession>A0A4V3AMA1</accession>
<organism evidence="2 3">
    <name type="scientific">Luteimonas aestuarii</name>
    <dbReference type="NCBI Taxonomy" id="453837"/>
    <lineage>
        <taxon>Bacteria</taxon>
        <taxon>Pseudomonadati</taxon>
        <taxon>Pseudomonadota</taxon>
        <taxon>Gammaproteobacteria</taxon>
        <taxon>Lysobacterales</taxon>
        <taxon>Lysobacteraceae</taxon>
        <taxon>Luteimonas</taxon>
    </lineage>
</organism>
<dbReference type="AlphaFoldDB" id="A0A4V3AMA1"/>
<dbReference type="Pfam" id="PF04273">
    <property type="entry name" value="BLH_phosphatase"/>
    <property type="match status" value="1"/>
</dbReference>
<dbReference type="InterPro" id="IPR005939">
    <property type="entry name" value="BLH_phosphatase-like"/>
</dbReference>
<reference evidence="2 3" key="1">
    <citation type="submission" date="2019-03" db="EMBL/GenBank/DDBJ databases">
        <title>Luteimonas zhaokaii sp.nov., isolated from the rectal contents of Plateau pika in Yushu, Qinghai Province, China.</title>
        <authorList>
            <person name="Zhang G."/>
        </authorList>
    </citation>
    <scope>NUCLEOTIDE SEQUENCE [LARGE SCALE GENOMIC DNA]</scope>
    <source>
        <strain evidence="2 3">B9</strain>
    </source>
</reference>
<feature type="domain" description="Beta-lactamase hydrolase-like protein phosphatase-like" evidence="1">
    <location>
        <begin position="90"/>
        <end position="174"/>
    </location>
</feature>
<dbReference type="Proteomes" id="UP000294796">
    <property type="component" value="Unassembled WGS sequence"/>
</dbReference>